<organism evidence="1 2">
    <name type="scientific">Toxocara canis</name>
    <name type="common">Canine roundworm</name>
    <dbReference type="NCBI Taxonomy" id="6265"/>
    <lineage>
        <taxon>Eukaryota</taxon>
        <taxon>Metazoa</taxon>
        <taxon>Ecdysozoa</taxon>
        <taxon>Nematoda</taxon>
        <taxon>Chromadorea</taxon>
        <taxon>Rhabditida</taxon>
        <taxon>Spirurina</taxon>
        <taxon>Ascaridomorpha</taxon>
        <taxon>Ascaridoidea</taxon>
        <taxon>Toxocaridae</taxon>
        <taxon>Toxocara</taxon>
    </lineage>
</organism>
<accession>A0A0B2VLN9</accession>
<dbReference type="EMBL" id="JPKZ01001393">
    <property type="protein sequence ID" value="KHN82249.1"/>
    <property type="molecule type" value="Genomic_DNA"/>
</dbReference>
<comment type="caution">
    <text evidence="1">The sequence shown here is derived from an EMBL/GenBank/DDBJ whole genome shotgun (WGS) entry which is preliminary data.</text>
</comment>
<evidence type="ECO:0000313" key="2">
    <source>
        <dbReference type="Proteomes" id="UP000031036"/>
    </source>
</evidence>
<sequence>MDNASVYGAEDCLFECFRGRHIGITNLGTALSSRRLELAKGRVGKWTTRRSSEPKIAGSSPAVVEDIGHYTITQT</sequence>
<name>A0A0B2VLN9_TOXCA</name>
<keyword evidence="2" id="KW-1185">Reference proteome</keyword>
<proteinExistence type="predicted"/>
<dbReference type="Proteomes" id="UP000031036">
    <property type="component" value="Unassembled WGS sequence"/>
</dbReference>
<evidence type="ECO:0000313" key="1">
    <source>
        <dbReference type="EMBL" id="KHN82249.1"/>
    </source>
</evidence>
<protein>
    <submittedName>
        <fullName evidence="1">Uncharacterized protein</fullName>
    </submittedName>
</protein>
<gene>
    <name evidence="1" type="ORF">Tcan_03534</name>
</gene>
<dbReference type="AlphaFoldDB" id="A0A0B2VLN9"/>
<reference evidence="1 2" key="1">
    <citation type="submission" date="2014-11" db="EMBL/GenBank/DDBJ databases">
        <title>Genetic blueprint of the zoonotic pathogen Toxocara canis.</title>
        <authorList>
            <person name="Zhu X.-Q."/>
            <person name="Korhonen P.K."/>
            <person name="Cai H."/>
            <person name="Young N.D."/>
            <person name="Nejsum P."/>
            <person name="von Samson-Himmelstjerna G."/>
            <person name="Boag P.R."/>
            <person name="Tan P."/>
            <person name="Li Q."/>
            <person name="Min J."/>
            <person name="Yang Y."/>
            <person name="Wang X."/>
            <person name="Fang X."/>
            <person name="Hall R.S."/>
            <person name="Hofmann A."/>
            <person name="Sternberg P.W."/>
            <person name="Jex A.R."/>
            <person name="Gasser R.B."/>
        </authorList>
    </citation>
    <scope>NUCLEOTIDE SEQUENCE [LARGE SCALE GENOMIC DNA]</scope>
    <source>
        <strain evidence="1">PN_DK_2014</strain>
    </source>
</reference>